<reference evidence="1" key="1">
    <citation type="submission" date="2022-07" db="EMBL/GenBank/DDBJ databases">
        <title>Phylogenomic reconstructions and comparative analyses of Kickxellomycotina fungi.</title>
        <authorList>
            <person name="Reynolds N.K."/>
            <person name="Stajich J.E."/>
            <person name="Barry K."/>
            <person name="Grigoriev I.V."/>
            <person name="Crous P."/>
            <person name="Smith M.E."/>
        </authorList>
    </citation>
    <scope>NUCLEOTIDE SEQUENCE</scope>
    <source>
        <strain evidence="1">IMI 214461</strain>
    </source>
</reference>
<name>A0A9W8BNC9_9FUNG</name>
<dbReference type="OrthoDB" id="5584760at2759"/>
<gene>
    <name evidence="1" type="ORF">H4R26_000585</name>
</gene>
<dbReference type="Proteomes" id="UP001150907">
    <property type="component" value="Unassembled WGS sequence"/>
</dbReference>
<sequence>MSNEKLPLSSAGTPGMVVGADSPLLSFLSGISGASPSSNITAPPSHDVLGFSPILSTSNGHVLTSTTGGATSTITSLPLDAELDQLMKSLGGPVDATKVSSEDIDKLLGSINVDFSSGAALSGALVSSSSIDPLAAFSIDIGVDLKASVSLSSAVSSGPTSEPMFTLNPLSGVSSSSFGATDISYAGLHSASPGLPGIAA</sequence>
<evidence type="ECO:0000313" key="1">
    <source>
        <dbReference type="EMBL" id="KAJ2007787.1"/>
    </source>
</evidence>
<accession>A0A9W8BNC9</accession>
<dbReference type="EMBL" id="JANBQF010000018">
    <property type="protein sequence ID" value="KAJ2007787.1"/>
    <property type="molecule type" value="Genomic_DNA"/>
</dbReference>
<protein>
    <submittedName>
        <fullName evidence="1">Uncharacterized protein</fullName>
    </submittedName>
</protein>
<proteinExistence type="predicted"/>
<dbReference type="AlphaFoldDB" id="A0A9W8BNC9"/>
<comment type="caution">
    <text evidence="1">The sequence shown here is derived from an EMBL/GenBank/DDBJ whole genome shotgun (WGS) entry which is preliminary data.</text>
</comment>
<evidence type="ECO:0000313" key="2">
    <source>
        <dbReference type="Proteomes" id="UP001150907"/>
    </source>
</evidence>
<organism evidence="1 2">
    <name type="scientific">Coemansia thaxteri</name>
    <dbReference type="NCBI Taxonomy" id="2663907"/>
    <lineage>
        <taxon>Eukaryota</taxon>
        <taxon>Fungi</taxon>
        <taxon>Fungi incertae sedis</taxon>
        <taxon>Zoopagomycota</taxon>
        <taxon>Kickxellomycotina</taxon>
        <taxon>Kickxellomycetes</taxon>
        <taxon>Kickxellales</taxon>
        <taxon>Kickxellaceae</taxon>
        <taxon>Coemansia</taxon>
    </lineage>
</organism>
<keyword evidence="2" id="KW-1185">Reference proteome</keyword>